<accession>A0A0N4ZVX1</accession>
<organism evidence="1 2">
    <name type="scientific">Parastrongyloides trichosuri</name>
    <name type="common">Possum-specific nematode worm</name>
    <dbReference type="NCBI Taxonomy" id="131310"/>
    <lineage>
        <taxon>Eukaryota</taxon>
        <taxon>Metazoa</taxon>
        <taxon>Ecdysozoa</taxon>
        <taxon>Nematoda</taxon>
        <taxon>Chromadorea</taxon>
        <taxon>Rhabditida</taxon>
        <taxon>Tylenchina</taxon>
        <taxon>Panagrolaimomorpha</taxon>
        <taxon>Strongyloidoidea</taxon>
        <taxon>Strongyloididae</taxon>
        <taxon>Parastrongyloides</taxon>
    </lineage>
</organism>
<keyword evidence="1" id="KW-1185">Reference proteome</keyword>
<proteinExistence type="predicted"/>
<dbReference type="Proteomes" id="UP000038045">
    <property type="component" value="Unplaced"/>
</dbReference>
<dbReference type="Pfam" id="PF13896">
    <property type="entry name" value="Glyco_transf_49"/>
    <property type="match status" value="1"/>
</dbReference>
<dbReference type="WBParaSite" id="PTRK_0001275400.1">
    <property type="protein sequence ID" value="PTRK_0001275400.1"/>
    <property type="gene ID" value="PTRK_0001275400"/>
</dbReference>
<protein>
    <submittedName>
        <fullName evidence="2">N-acetylmuramoyl-L-alanine amidase</fullName>
    </submittedName>
</protein>
<name>A0A0N4ZVX1_PARTI</name>
<dbReference type="STRING" id="131310.A0A0N4ZVX1"/>
<dbReference type="PANTHER" id="PTHR47411">
    <property type="entry name" value="B3GNT1, BETA-1,3-N-ACETYLGUCOSAMINYLTRANSFERASE 1, HOMOLOG"/>
    <property type="match status" value="1"/>
</dbReference>
<sequence>MKSFEKILDKIRYMKSDFSVYPINVGRNIARLGMETRLFLSGDIENFPSYNYEKIVSELAAKYLLKQKRKIVLVHRRFEYEKGLETPRNKAELKDLILKKQANVFHEKVYPNGHMIVGLHDWLHREENVNEATVDMTINFSRSAWEPQFVGDERLPFHDERFFYRIRSNTHLILIMCYLQYRFTILNDVFTVHEGIKRNKIDPLPRASYGNLMKARKILDELNVNLSIEYPDMVNKCPKGML</sequence>
<dbReference type="PANTHER" id="PTHR47411:SF3">
    <property type="entry name" value="I-BETA-1,3-N-ACETYLGLUCOSAMINYLTRANSFERASE"/>
    <property type="match status" value="1"/>
</dbReference>
<evidence type="ECO:0000313" key="2">
    <source>
        <dbReference type="WBParaSite" id="PTRK_0001275400.1"/>
    </source>
</evidence>
<evidence type="ECO:0000313" key="1">
    <source>
        <dbReference type="Proteomes" id="UP000038045"/>
    </source>
</evidence>
<dbReference type="AlphaFoldDB" id="A0A0N4ZVX1"/>
<reference evidence="2" key="1">
    <citation type="submission" date="2017-02" db="UniProtKB">
        <authorList>
            <consortium name="WormBaseParasite"/>
        </authorList>
    </citation>
    <scope>IDENTIFICATION</scope>
</reference>